<dbReference type="Proteomes" id="UP000075809">
    <property type="component" value="Unassembled WGS sequence"/>
</dbReference>
<evidence type="ECO:0000256" key="14">
    <source>
        <dbReference type="ARBA" id="ARBA00036440"/>
    </source>
</evidence>
<keyword evidence="7" id="KW-0770">Synapse</keyword>
<evidence type="ECO:0000256" key="4">
    <source>
        <dbReference type="ARBA" id="ARBA00022692"/>
    </source>
</evidence>
<evidence type="ECO:0000256" key="6">
    <source>
        <dbReference type="ARBA" id="ARBA00022989"/>
    </source>
</evidence>
<evidence type="ECO:0000256" key="17">
    <source>
        <dbReference type="ARBA" id="ARBA00042394"/>
    </source>
</evidence>
<comment type="similarity">
    <text evidence="2">Belongs to the amino acid/polyamine transporter 2 family.</text>
</comment>
<dbReference type="GO" id="GO:0006836">
    <property type="term" value="P:neurotransmitter transport"/>
    <property type="evidence" value="ECO:0007669"/>
    <property type="project" value="UniProtKB-KW"/>
</dbReference>
<reference evidence="22 23" key="1">
    <citation type="submission" date="2015-09" db="EMBL/GenBank/DDBJ databases">
        <title>Trachymyrmex zeteki WGS genome.</title>
        <authorList>
            <person name="Nygaard S."/>
            <person name="Hu H."/>
            <person name="Boomsma J."/>
            <person name="Zhang G."/>
        </authorList>
    </citation>
    <scope>NUCLEOTIDE SEQUENCE [LARGE SCALE GENOMIC DNA]</scope>
    <source>
        <strain evidence="22">Tzet28-1</strain>
        <tissue evidence="22">Whole body</tissue>
    </source>
</reference>
<gene>
    <name evidence="22" type="ORF">ALC60_09162</name>
</gene>
<feature type="domain" description="Amino acid transporter transmembrane" evidence="21">
    <location>
        <begin position="564"/>
        <end position="956"/>
    </location>
</feature>
<keyword evidence="23" id="KW-1185">Reference proteome</keyword>
<evidence type="ECO:0000256" key="1">
    <source>
        <dbReference type="ARBA" id="ARBA00004439"/>
    </source>
</evidence>
<evidence type="ECO:0000256" key="7">
    <source>
        <dbReference type="ARBA" id="ARBA00023018"/>
    </source>
</evidence>
<comment type="subcellular location">
    <subcellularLocation>
        <location evidence="1">Cytoplasmic vesicle membrane</location>
        <topology evidence="1">Multi-pass membrane protein</topology>
    </subcellularLocation>
    <subcellularLocation>
        <location evidence="11">Presynapse</location>
    </subcellularLocation>
</comment>
<feature type="transmembrane region" description="Helical" evidence="20">
    <location>
        <begin position="937"/>
        <end position="956"/>
    </location>
</feature>
<keyword evidence="9" id="KW-0966">Cell projection</keyword>
<dbReference type="STRING" id="64791.A0A151WUY0"/>
<evidence type="ECO:0000256" key="11">
    <source>
        <dbReference type="ARBA" id="ARBA00034106"/>
    </source>
</evidence>
<evidence type="ECO:0000256" key="19">
    <source>
        <dbReference type="SAM" id="MobiDB-lite"/>
    </source>
</evidence>
<dbReference type="GO" id="GO:0015179">
    <property type="term" value="F:L-amino acid transmembrane transporter activity"/>
    <property type="evidence" value="ECO:0007669"/>
    <property type="project" value="TreeGrafter"/>
</dbReference>
<dbReference type="PANTHER" id="PTHR22950:SF689">
    <property type="entry name" value="VESICULAR INHIBITORY AMINO ACID TRANSPORTER"/>
    <property type="match status" value="1"/>
</dbReference>
<evidence type="ECO:0000256" key="18">
    <source>
        <dbReference type="ARBA" id="ARBA00046163"/>
    </source>
</evidence>
<dbReference type="GO" id="GO:0051939">
    <property type="term" value="P:gamma-aminobutyric acid import"/>
    <property type="evidence" value="ECO:0007669"/>
    <property type="project" value="UniProtKB-ARBA"/>
</dbReference>
<keyword evidence="6 20" id="KW-1133">Transmembrane helix</keyword>
<evidence type="ECO:0000256" key="3">
    <source>
        <dbReference type="ARBA" id="ARBA00022448"/>
    </source>
</evidence>
<dbReference type="GO" id="GO:0140800">
    <property type="term" value="F:gamma-aminobutyric acid:proton antiporter activity"/>
    <property type="evidence" value="ECO:0007669"/>
    <property type="project" value="UniProtKB-ARBA"/>
</dbReference>
<dbReference type="GO" id="GO:0060077">
    <property type="term" value="C:inhibitory synapse"/>
    <property type="evidence" value="ECO:0007669"/>
    <property type="project" value="UniProtKB-ARBA"/>
</dbReference>
<feature type="transmembrane region" description="Helical" evidence="20">
    <location>
        <begin position="784"/>
        <end position="808"/>
    </location>
</feature>
<comment type="catalytic activity">
    <reaction evidence="12">
        <text>beta-alanine(out) + n H(+)(in) = beta-alanine(in) + n H(+)(out)</text>
        <dbReference type="Rhea" id="RHEA:70987"/>
        <dbReference type="ChEBI" id="CHEBI:15378"/>
        <dbReference type="ChEBI" id="CHEBI:57966"/>
    </reaction>
</comment>
<evidence type="ECO:0000256" key="2">
    <source>
        <dbReference type="ARBA" id="ARBA00008066"/>
    </source>
</evidence>
<comment type="catalytic activity">
    <reaction evidence="14">
        <text>4-aminobutanoate(out) + n H(+)(in) = 4-aminobutanoate(in) + n H(+)(out)</text>
        <dbReference type="Rhea" id="RHEA:70979"/>
        <dbReference type="ChEBI" id="CHEBI:15378"/>
        <dbReference type="ChEBI" id="CHEBI:59888"/>
    </reaction>
</comment>
<evidence type="ECO:0000256" key="12">
    <source>
        <dbReference type="ARBA" id="ARBA00035892"/>
    </source>
</evidence>
<evidence type="ECO:0000256" key="8">
    <source>
        <dbReference type="ARBA" id="ARBA00023136"/>
    </source>
</evidence>
<evidence type="ECO:0000256" key="16">
    <source>
        <dbReference type="ARBA" id="ARBA00041574"/>
    </source>
</evidence>
<keyword evidence="10" id="KW-0968">Cytoplasmic vesicle</keyword>
<dbReference type="EMBL" id="KQ982716">
    <property type="protein sequence ID" value="KYQ51729.1"/>
    <property type="molecule type" value="Genomic_DNA"/>
</dbReference>
<feature type="region of interest" description="Disordered" evidence="19">
    <location>
        <begin position="476"/>
        <end position="504"/>
    </location>
</feature>
<evidence type="ECO:0000256" key="20">
    <source>
        <dbReference type="SAM" id="Phobius"/>
    </source>
</evidence>
<dbReference type="AlphaFoldDB" id="A0A151WUY0"/>
<evidence type="ECO:0000256" key="13">
    <source>
        <dbReference type="ARBA" id="ARBA00035961"/>
    </source>
</evidence>
<feature type="transmembrane region" description="Helical" evidence="20">
    <location>
        <begin position="654"/>
        <end position="676"/>
    </location>
</feature>
<sequence length="972" mass="111577">ILNGLFTILGFLTIILNYIHILSTENNVIHHVIQAKLYKRLVKQFLTDSIVLPLILFYDAFKTRHAGNHKMNTIYFSLPCIPPQFSSKLDNIFLTLLFNEKNRIEFGNKSAFLLNRYSFANENKLRDIRLGDVSKTGINEECIFNCLKNFSLFDNLAFDIMHIFEGICQYELSQILLYLHIYDAKYFTLEELNNRLNGINRLRSLKKEKLKNYRLGFSSSETIYFLKYFGLLIGDLISENDEYWDLNVSLRAIIDILLARSITTTDIEYFNIFITEHLETYIQLFGKTLKLKFHNMLHYDRVMERFRPLINIWCMRFEVNRQKFKAFARITSNVNLPLSLIQKNQFMLNDRILKERSFKKEVLFTCDTTNTIKNHPFYFRFKSYLPDSLLLLVKWIQINICTYKLNRILSLGVRNILPSLSIITVIAINENRQQREMANFRGFYIPSFGATVNVAWETLKAIWPENSPCMELIRSSGTGGMGQDHPQGRSGQGQFKSFDEGHDNTEMMTMNGDQAYRDPNNVGIAEDSFSYQRNGDKIRTGSMSSGEFSEYDEGGGEFGAGVKINEWQAAWNVTNAIQGMFIVSLPFAVLRGGYWAIAAMIGIAHICCYTGKILVECLYELDTVTGQRVRVRDSYVAIAKECFGPTWGARAVNIAQIIELLMTCILYVVVCGDLMIGTFPEGAIDTRSWMMLIGIFLLPLGFLKSLQHVSVLSFWCTMSHLFINAIIIGYCILEIGDWGWSKVKWTIDMENFPISLGVIVFSYTSQIFLPTLEGNLIDRSKFDWMLNWSHIAAAAFKSLFGWICFLTFQNDTQQVITNNLHSAGFKGLVNLCLVVKAVLSYPLPYYAACELLERAFFRGRPKTIFPTIWTVDRELKVWGLAWKIGVIVFTILMAIFIPHFSILMGFIGSFTGTMLSFIWPCYFHLKLKRNSMEWSAVAYDCFVIFLGVLFGVIGVYDSGSALINAFEIGLPF</sequence>
<evidence type="ECO:0000259" key="21">
    <source>
        <dbReference type="Pfam" id="PF01490"/>
    </source>
</evidence>
<feature type="transmembrane region" description="Helical" evidence="20">
    <location>
        <begin position="688"/>
        <end position="706"/>
    </location>
</feature>
<comment type="catalytic activity">
    <reaction evidence="13">
        <text>glycine(out) + n H(+)(in) = glycine(in) + n H(+)(out)</text>
        <dbReference type="Rhea" id="RHEA:70983"/>
        <dbReference type="ChEBI" id="CHEBI:15378"/>
        <dbReference type="ChEBI" id="CHEBI:57305"/>
    </reaction>
</comment>
<dbReference type="InterPro" id="IPR013057">
    <property type="entry name" value="AA_transpt_TM"/>
</dbReference>
<evidence type="ECO:0000256" key="9">
    <source>
        <dbReference type="ARBA" id="ARBA00023273"/>
    </source>
</evidence>
<comment type="function">
    <text evidence="18">Antiporter that exchanges vesicular protons for cytosolic 4-aminobutanoate or to a lesser extend glycine, thus allowing their secretion from nerve terminals. The transport is equally dependent on the chemical and electrical components of the proton gradient. May also transport beta-alanine. Acidification of GABAergic synaptic vesicles is a prerequisite for 4-aminobutanoate uptake.</text>
</comment>
<evidence type="ECO:0000313" key="22">
    <source>
        <dbReference type="EMBL" id="KYQ51729.1"/>
    </source>
</evidence>
<feature type="transmembrane region" description="Helical" evidence="20">
    <location>
        <begin position="712"/>
        <end position="733"/>
    </location>
</feature>
<keyword evidence="4 20" id="KW-0812">Transmembrane</keyword>
<feature type="transmembrane region" description="Helical" evidence="20">
    <location>
        <begin position="903"/>
        <end position="925"/>
    </location>
</feature>
<keyword evidence="5" id="KW-0532">Neurotransmitter transport</keyword>
<evidence type="ECO:0000313" key="23">
    <source>
        <dbReference type="Proteomes" id="UP000075809"/>
    </source>
</evidence>
<dbReference type="GO" id="GO:0005774">
    <property type="term" value="C:vacuolar membrane"/>
    <property type="evidence" value="ECO:0007669"/>
    <property type="project" value="TreeGrafter"/>
</dbReference>
<dbReference type="PANTHER" id="PTHR22950">
    <property type="entry name" value="AMINO ACID TRANSPORTER"/>
    <property type="match status" value="1"/>
</dbReference>
<evidence type="ECO:0000256" key="10">
    <source>
        <dbReference type="ARBA" id="ARBA00023329"/>
    </source>
</evidence>
<protein>
    <recommendedName>
        <fullName evidence="15">Vesicular inhibitory amino acid transporter</fullName>
    </recommendedName>
    <alternativeName>
        <fullName evidence="16">Solute carrier family 32 member 1</fullName>
    </alternativeName>
    <alternativeName>
        <fullName evidence="17">Vesicular GABA transporter</fullName>
    </alternativeName>
</protein>
<name>A0A151WUY0_9HYME</name>
<dbReference type="GO" id="GO:0098793">
    <property type="term" value="C:presynapse"/>
    <property type="evidence" value="ECO:0007669"/>
    <property type="project" value="UniProtKB-SubCell"/>
</dbReference>
<feature type="non-terminal residue" evidence="22">
    <location>
        <position position="1"/>
    </location>
</feature>
<dbReference type="Pfam" id="PF01490">
    <property type="entry name" value="Aa_trans"/>
    <property type="match status" value="1"/>
</dbReference>
<evidence type="ECO:0000256" key="5">
    <source>
        <dbReference type="ARBA" id="ARBA00022775"/>
    </source>
</evidence>
<keyword evidence="3" id="KW-0813">Transport</keyword>
<keyword evidence="8 20" id="KW-0472">Membrane</keyword>
<organism evidence="22 23">
    <name type="scientific">Mycetomoellerius zeteki</name>
    <dbReference type="NCBI Taxonomy" id="64791"/>
    <lineage>
        <taxon>Eukaryota</taxon>
        <taxon>Metazoa</taxon>
        <taxon>Ecdysozoa</taxon>
        <taxon>Arthropoda</taxon>
        <taxon>Hexapoda</taxon>
        <taxon>Insecta</taxon>
        <taxon>Pterygota</taxon>
        <taxon>Neoptera</taxon>
        <taxon>Endopterygota</taxon>
        <taxon>Hymenoptera</taxon>
        <taxon>Apocrita</taxon>
        <taxon>Aculeata</taxon>
        <taxon>Formicoidea</taxon>
        <taxon>Formicidae</taxon>
        <taxon>Myrmicinae</taxon>
        <taxon>Mycetomoellerius</taxon>
    </lineage>
</organism>
<dbReference type="GO" id="GO:0030659">
    <property type="term" value="C:cytoplasmic vesicle membrane"/>
    <property type="evidence" value="ECO:0007669"/>
    <property type="project" value="UniProtKB-SubCell"/>
</dbReference>
<dbReference type="GO" id="GO:0015187">
    <property type="term" value="F:glycine transmembrane transporter activity"/>
    <property type="evidence" value="ECO:0007669"/>
    <property type="project" value="UniProtKB-ARBA"/>
</dbReference>
<accession>A0A151WUY0</accession>
<feature type="transmembrane region" description="Helical" evidence="20">
    <location>
        <begin position="877"/>
        <end position="897"/>
    </location>
</feature>
<dbReference type="FunFam" id="1.20.1740.10:FF:000062">
    <property type="entry name" value="Vesicular inhibitory amino acid transporter"/>
    <property type="match status" value="1"/>
</dbReference>
<evidence type="ECO:0000256" key="15">
    <source>
        <dbReference type="ARBA" id="ARBA00039542"/>
    </source>
</evidence>
<proteinExistence type="inferred from homology"/>